<dbReference type="RefSeq" id="WP_165183566.1">
    <property type="nucleotide sequence ID" value="NZ_JAAKZI010000046.1"/>
</dbReference>
<accession>A0ABX0DEJ3</accession>
<evidence type="ECO:0000313" key="3">
    <source>
        <dbReference type="EMBL" id="NGN85357.1"/>
    </source>
</evidence>
<evidence type="ECO:0000259" key="2">
    <source>
        <dbReference type="PROSITE" id="PS50008"/>
    </source>
</evidence>
<dbReference type="Proteomes" id="UP000479226">
    <property type="component" value="Unassembled WGS sequence"/>
</dbReference>
<keyword evidence="4" id="KW-1185">Reference proteome</keyword>
<proteinExistence type="predicted"/>
<protein>
    <submittedName>
        <fullName evidence="3">Toll/interleukin-1 receptor domain-containing protein</fullName>
    </submittedName>
</protein>
<feature type="domain" description="PI-PLC Y-box" evidence="2">
    <location>
        <begin position="202"/>
        <end position="264"/>
    </location>
</feature>
<dbReference type="PROSITE" id="PS50008">
    <property type="entry name" value="PIPLC_Y_DOMAIN"/>
    <property type="match status" value="1"/>
</dbReference>
<dbReference type="EMBL" id="JAAKZI010000046">
    <property type="protein sequence ID" value="NGN85357.1"/>
    <property type="molecule type" value="Genomic_DNA"/>
</dbReference>
<dbReference type="InterPro" id="IPR001711">
    <property type="entry name" value="PLipase_C_Pinositol-sp_Y"/>
</dbReference>
<name>A0ABX0DEJ3_9MICC</name>
<dbReference type="Pfam" id="PF13676">
    <property type="entry name" value="TIR_2"/>
    <property type="match status" value="1"/>
</dbReference>
<dbReference type="InterPro" id="IPR000157">
    <property type="entry name" value="TIR_dom"/>
</dbReference>
<evidence type="ECO:0000256" key="1">
    <source>
        <dbReference type="SAM" id="MobiDB-lite"/>
    </source>
</evidence>
<dbReference type="Gene3D" id="3.40.50.10140">
    <property type="entry name" value="Toll/interleukin-1 receptor homology (TIR) domain"/>
    <property type="match status" value="1"/>
</dbReference>
<dbReference type="SUPFAM" id="SSF52200">
    <property type="entry name" value="Toll/Interleukin receptor TIR domain"/>
    <property type="match status" value="1"/>
</dbReference>
<organism evidence="3 4">
    <name type="scientific">Arthrobacter silviterrae</name>
    <dbReference type="NCBI Taxonomy" id="2026658"/>
    <lineage>
        <taxon>Bacteria</taxon>
        <taxon>Bacillati</taxon>
        <taxon>Actinomycetota</taxon>
        <taxon>Actinomycetes</taxon>
        <taxon>Micrococcales</taxon>
        <taxon>Micrococcaceae</taxon>
        <taxon>Arthrobacter</taxon>
    </lineage>
</organism>
<gene>
    <name evidence="3" type="ORF">G6N77_18105</name>
</gene>
<comment type="caution">
    <text evidence="3">The sequence shown here is derived from an EMBL/GenBank/DDBJ whole genome shotgun (WGS) entry which is preliminary data.</text>
</comment>
<evidence type="ECO:0000313" key="4">
    <source>
        <dbReference type="Proteomes" id="UP000479226"/>
    </source>
</evidence>
<feature type="region of interest" description="Disordered" evidence="1">
    <location>
        <begin position="287"/>
        <end position="307"/>
    </location>
</feature>
<reference evidence="3 4" key="1">
    <citation type="submission" date="2020-02" db="EMBL/GenBank/DDBJ databases">
        <title>Genome sequence of the type strain DSM 27180 of Arthrobacter silviterrae.</title>
        <authorList>
            <person name="Gao J."/>
            <person name="Sun J."/>
        </authorList>
    </citation>
    <scope>NUCLEOTIDE SEQUENCE [LARGE SCALE GENOMIC DNA]</scope>
    <source>
        <strain evidence="3 4">DSM 27180</strain>
    </source>
</reference>
<sequence>MKVFISWSGDSKGVAQAIHKGLKSVFDVAEPWISTENKAGTLWLPEIDKSLSDTDFGIVCVSKSNQHAPWLNFEAGALSRKVAGKRELMPVLLIDFEKTGEVNGPVTSFQMKFANQDGFLEIMEALNSSERGPKIDSAILAERVGHLWPSIEAEVAKVKAGIESKNVAERSDSDKIDELLEVVRGLAEEQPVSRKVFPLTVQRRFDRIVADIVSNDYYAKNPQISWSEGSEVITISTQGSLSSMSKNQILGHLNDPALDGFRLRFVDIDHGFLSPKDQLAEEEYAAEKDLEAYEASDRYDDKMNEGE</sequence>
<keyword evidence="3" id="KW-0675">Receptor</keyword>
<dbReference type="InterPro" id="IPR035897">
    <property type="entry name" value="Toll_tir_struct_dom_sf"/>
</dbReference>